<evidence type="ECO:0000313" key="3">
    <source>
        <dbReference type="EMBL" id="KAK7030342.1"/>
    </source>
</evidence>
<organism evidence="3 4">
    <name type="scientific">Paramarasmius palmivorus</name>
    <dbReference type="NCBI Taxonomy" id="297713"/>
    <lineage>
        <taxon>Eukaryota</taxon>
        <taxon>Fungi</taxon>
        <taxon>Dikarya</taxon>
        <taxon>Basidiomycota</taxon>
        <taxon>Agaricomycotina</taxon>
        <taxon>Agaricomycetes</taxon>
        <taxon>Agaricomycetidae</taxon>
        <taxon>Agaricales</taxon>
        <taxon>Marasmiineae</taxon>
        <taxon>Marasmiaceae</taxon>
        <taxon>Paramarasmius</taxon>
    </lineage>
</organism>
<feature type="region of interest" description="Disordered" evidence="1">
    <location>
        <begin position="1"/>
        <end position="71"/>
    </location>
</feature>
<name>A0AAW0BUA3_9AGAR</name>
<gene>
    <name evidence="3" type="ORF">VNI00_014199</name>
</gene>
<feature type="compositionally biased region" description="Polar residues" evidence="1">
    <location>
        <begin position="17"/>
        <end position="31"/>
    </location>
</feature>
<sequence length="290" mass="33220">MTPSSEPSRCLAETGSDDTSTGQNRRASTQELELIPKVVPEAEMTPEKEATPISPKSRTPSPKPISPDESVSRGFLHSLDVEDHHDEDHYLIRQIWHQSQGGQNLPIHPNHIMTPPQSQNVTEDLPEDIGLNLPNEFTGDESETEGFLLMCEEYLAVNDRVYTTNQAKIAFVLSFCRGRANDHAHQKRRAYILSGYPEYSVFREQFLKDFSPRDVKAKAREDLVFFQQTGDVTNFIIRFEILTRKANITDKVILQDMFMRKLKPRLRMRILDMDTVPTTLEGWYEAAKEV</sequence>
<keyword evidence="4" id="KW-1185">Reference proteome</keyword>
<proteinExistence type="predicted"/>
<comment type="caution">
    <text evidence="3">The sequence shown here is derived from an EMBL/GenBank/DDBJ whole genome shotgun (WGS) entry which is preliminary data.</text>
</comment>
<dbReference type="Proteomes" id="UP001383192">
    <property type="component" value="Unassembled WGS sequence"/>
</dbReference>
<evidence type="ECO:0000256" key="1">
    <source>
        <dbReference type="SAM" id="MobiDB-lite"/>
    </source>
</evidence>
<dbReference type="InterPro" id="IPR005162">
    <property type="entry name" value="Retrotrans_gag_dom"/>
</dbReference>
<dbReference type="Pfam" id="PF03732">
    <property type="entry name" value="Retrotrans_gag"/>
    <property type="match status" value="1"/>
</dbReference>
<reference evidence="3 4" key="1">
    <citation type="submission" date="2024-01" db="EMBL/GenBank/DDBJ databases">
        <title>A draft genome for a cacao thread blight-causing isolate of Paramarasmius palmivorus.</title>
        <authorList>
            <person name="Baruah I.K."/>
            <person name="Bukari Y."/>
            <person name="Amoako-Attah I."/>
            <person name="Meinhardt L.W."/>
            <person name="Bailey B.A."/>
            <person name="Cohen S.P."/>
        </authorList>
    </citation>
    <scope>NUCLEOTIDE SEQUENCE [LARGE SCALE GENOMIC DNA]</scope>
    <source>
        <strain evidence="3 4">GH-12</strain>
    </source>
</reference>
<feature type="domain" description="Retrotransposon gag" evidence="2">
    <location>
        <begin position="172"/>
        <end position="263"/>
    </location>
</feature>
<accession>A0AAW0BUA3</accession>
<dbReference type="EMBL" id="JAYKXP010000077">
    <property type="protein sequence ID" value="KAK7030342.1"/>
    <property type="molecule type" value="Genomic_DNA"/>
</dbReference>
<evidence type="ECO:0000313" key="4">
    <source>
        <dbReference type="Proteomes" id="UP001383192"/>
    </source>
</evidence>
<protein>
    <recommendedName>
        <fullName evidence="2">Retrotransposon gag domain-containing protein</fullName>
    </recommendedName>
</protein>
<dbReference type="AlphaFoldDB" id="A0AAW0BUA3"/>
<evidence type="ECO:0000259" key="2">
    <source>
        <dbReference type="Pfam" id="PF03732"/>
    </source>
</evidence>